<feature type="region of interest" description="Disordered" evidence="1">
    <location>
        <begin position="1"/>
        <end position="30"/>
    </location>
</feature>
<reference evidence="3" key="1">
    <citation type="submission" date="2009-11" db="EMBL/GenBank/DDBJ databases">
        <authorList>
            <consortium name="The Broad Institute Genome Sequencing Platform"/>
            <person name="Ward D."/>
            <person name="Feldgarden M."/>
            <person name="Earl A."/>
            <person name="Young S.K."/>
            <person name="Zeng Q."/>
            <person name="Koehrsen M."/>
            <person name="Alvarado L."/>
            <person name="Berlin A."/>
            <person name="Bochicchio J."/>
            <person name="Borenstein D."/>
            <person name="Chapman S.B."/>
            <person name="Chen Z."/>
            <person name="Engels R."/>
            <person name="Freedman E."/>
            <person name="Gellesch M."/>
            <person name="Goldberg J."/>
            <person name="Griggs A."/>
            <person name="Gujja S."/>
            <person name="Heilman E."/>
            <person name="Heiman D."/>
            <person name="Hepburn T."/>
            <person name="Howarth C."/>
            <person name="Jen D."/>
            <person name="Larson L."/>
            <person name="Lewis B."/>
            <person name="Mehta T."/>
            <person name="Park D."/>
            <person name="Pearson M."/>
            <person name="Roberts A."/>
            <person name="Saif S."/>
            <person name="Shea T."/>
            <person name="Shenoy N."/>
            <person name="Sisk P."/>
            <person name="Stolte C."/>
            <person name="Sykes S."/>
            <person name="Thomson T."/>
            <person name="Walk T."/>
            <person name="White J."/>
            <person name="Yandava C."/>
            <person name="Izard J."/>
            <person name="Baranova O.V."/>
            <person name="Blanton J.M."/>
            <person name="Tanner A.C."/>
            <person name="Dewhirst F.E."/>
            <person name="Haas B."/>
            <person name="Nusbaum C."/>
            <person name="Birren B."/>
        </authorList>
    </citation>
    <scope>NUCLEOTIDE SEQUENCE [LARGE SCALE GENOMIC DNA]</scope>
    <source>
        <strain evidence="3">1-1 BBBD Race 1</strain>
    </source>
</reference>
<accession>A0A180G8Y8</accession>
<dbReference type="Pfam" id="PF18758">
    <property type="entry name" value="KDZ"/>
    <property type="match status" value="2"/>
</dbReference>
<dbReference type="Proteomes" id="UP000005240">
    <property type="component" value="Unassembled WGS sequence"/>
</dbReference>
<proteinExistence type="predicted"/>
<dbReference type="InterPro" id="IPR041320">
    <property type="entry name" value="CxC1"/>
</dbReference>
<reference evidence="3" key="2">
    <citation type="submission" date="2016-05" db="EMBL/GenBank/DDBJ databases">
        <title>Comparative analysis highlights variable genome content of wheat rusts and divergence of the mating loci.</title>
        <authorList>
            <person name="Cuomo C.A."/>
            <person name="Bakkeren G."/>
            <person name="Szabo L."/>
            <person name="Khalil H."/>
            <person name="Joly D."/>
            <person name="Goldberg J."/>
            <person name="Young S."/>
            <person name="Zeng Q."/>
            <person name="Fellers J."/>
        </authorList>
    </citation>
    <scope>NUCLEOTIDE SEQUENCE [LARGE SCALE GENOMIC DNA]</scope>
    <source>
        <strain evidence="3">1-1 BBBD Race 1</strain>
    </source>
</reference>
<dbReference type="InterPro" id="IPR040521">
    <property type="entry name" value="KDZ"/>
</dbReference>
<dbReference type="STRING" id="630390.A0A180G8Y8"/>
<dbReference type="OrthoDB" id="2504500at2759"/>
<sequence length="919" mass="106340">MMENPYDPNEESQFHGEESKSTGQQEEYPRWLTMPTAEELEEHIDPSIHSVQEEYRRQAREFNWALLMRELHTWYLILKLHTKNWSSANACEEQLPPLPCTCSAEQKNTRHVDMIDLYAQTRRPIEFCKCTYDAVHLLRHGYLAGSPLKPQTAFSLPLLIFHNSLWNNCNIGMSPFTIALTKFLEPRSERLCVKGKSHARDIRKPFSAAVDLFRSLETRTDDLIDEALKLTEQDKLANRSCPACFGPEPSNNSDYPESTRNRLIVCLDGNFQHRHHSKASRDHETIQTPNIFLPEGAVENMTREIRHMEVVNKAPAQADRCTDAHKAADDKRNESTWKGCDDTGLMGCCCRHDAAIYLANIYNSGELRALPLALLKNLLSSRGLLPDLTQRTKFGTSIFHSYVHNWACQLDYSPRFNTGWGLLDGEGLERMWSYLAKLVGPLRYATRNHRFLAIAHLLKNHNRRGIRQLIKWLCKKFKLAANRRKEVQKELQNILSLDNPFKQPGQKYTISYFKEQWRHQKTFRADHTDEEQERRDKLIKIYKHQANIELLRQVERLMDPDLNLLSEKEVKKIFDKIDKVSKKLNKDAAEAEALGINLPSGKENSDEQRLLLLLWNSKNELYIQAVQLQAERQPLLDAKKLGTRVGTELKEKILKAIATRRPAVKRLLEKHNKLFAEYLEKFPDQRLTDPSHYPLQYENFSSWPLDHQFWNDGLYLQSKAPWAINSNVRAGINCVLILNRVNEEFQLISQELARAVGWAIGYYVHAENTINEISRRIDLLGVQPDTDVDRFDQLVLHGLDRRSRLRVICKELRHRQTLHVTLVKEWHPHVLWLANLCQPSDHRTSMLRDWDNINKKMDSVQDGISTERPEVDVQLEEAILGAGGDDGEEVEEEIETDMENDETPPTSADVDGNESVGRA</sequence>
<keyword evidence="5" id="KW-1185">Reference proteome</keyword>
<gene>
    <name evidence="3" type="ORF">PTTG_28806</name>
</gene>
<feature type="compositionally biased region" description="Acidic residues" evidence="1">
    <location>
        <begin position="885"/>
        <end position="902"/>
    </location>
</feature>
<dbReference type="PANTHER" id="PTHR33096">
    <property type="entry name" value="CXC2 DOMAIN-CONTAINING PROTEIN"/>
    <property type="match status" value="1"/>
</dbReference>
<evidence type="ECO:0000256" key="1">
    <source>
        <dbReference type="SAM" id="MobiDB-lite"/>
    </source>
</evidence>
<dbReference type="EnsemblFungi" id="PTTG_28806-t43_1">
    <property type="protein sequence ID" value="PTTG_28806-t43_1-p1"/>
    <property type="gene ID" value="PTTG_28806"/>
</dbReference>
<name>A0A180G8Y8_PUCT1</name>
<evidence type="ECO:0000313" key="4">
    <source>
        <dbReference type="EnsemblFungi" id="PTTG_28806-t43_1-p1"/>
    </source>
</evidence>
<dbReference type="AlphaFoldDB" id="A0A180G8Y8"/>
<reference evidence="4" key="4">
    <citation type="submission" date="2025-05" db="UniProtKB">
        <authorList>
            <consortium name="EnsemblFungi"/>
        </authorList>
    </citation>
    <scope>IDENTIFICATION</scope>
    <source>
        <strain evidence="4">isolate 1-1 / race 1 (BBBD)</strain>
    </source>
</reference>
<dbReference type="VEuPathDB" id="FungiDB:PTTG_28806"/>
<dbReference type="EMBL" id="ADAS02000140">
    <property type="protein sequence ID" value="OAV89094.1"/>
    <property type="molecule type" value="Genomic_DNA"/>
</dbReference>
<dbReference type="Pfam" id="PF18802">
    <property type="entry name" value="CxC1"/>
    <property type="match status" value="1"/>
</dbReference>
<protein>
    <submittedName>
        <fullName evidence="4">CxC1 domain-containing protein</fullName>
    </submittedName>
</protein>
<feature type="domain" description="CxC1-like cysteine cluster associated with KDZ transposases" evidence="2">
    <location>
        <begin position="84"/>
        <end position="189"/>
    </location>
</feature>
<evidence type="ECO:0000313" key="5">
    <source>
        <dbReference type="Proteomes" id="UP000005240"/>
    </source>
</evidence>
<feature type="region of interest" description="Disordered" evidence="1">
    <location>
        <begin position="880"/>
        <end position="919"/>
    </location>
</feature>
<reference evidence="4 5" key="3">
    <citation type="journal article" date="2017" name="G3 (Bethesda)">
        <title>Comparative analysis highlights variable genome content of wheat rusts and divergence of the mating loci.</title>
        <authorList>
            <person name="Cuomo C.A."/>
            <person name="Bakkeren G."/>
            <person name="Khalil H.B."/>
            <person name="Panwar V."/>
            <person name="Joly D."/>
            <person name="Linning R."/>
            <person name="Sakthikumar S."/>
            <person name="Song X."/>
            <person name="Adiconis X."/>
            <person name="Fan L."/>
            <person name="Goldberg J.M."/>
            <person name="Levin J.Z."/>
            <person name="Young S."/>
            <person name="Zeng Q."/>
            <person name="Anikster Y."/>
            <person name="Bruce M."/>
            <person name="Wang M."/>
            <person name="Yin C."/>
            <person name="McCallum B."/>
            <person name="Szabo L.J."/>
            <person name="Hulbert S."/>
            <person name="Chen X."/>
            <person name="Fellers J.P."/>
        </authorList>
    </citation>
    <scope>NUCLEOTIDE SEQUENCE</scope>
    <source>
        <strain evidence="4">isolate 1-1 / race 1 (BBBD)</strain>
        <strain evidence="5">Isolate 1-1 / race 1 (BBBD)</strain>
    </source>
</reference>
<organism evidence="3">
    <name type="scientific">Puccinia triticina (isolate 1-1 / race 1 (BBBD))</name>
    <name type="common">Brown leaf rust fungus</name>
    <dbReference type="NCBI Taxonomy" id="630390"/>
    <lineage>
        <taxon>Eukaryota</taxon>
        <taxon>Fungi</taxon>
        <taxon>Dikarya</taxon>
        <taxon>Basidiomycota</taxon>
        <taxon>Pucciniomycotina</taxon>
        <taxon>Pucciniomycetes</taxon>
        <taxon>Pucciniales</taxon>
        <taxon>Pucciniaceae</taxon>
        <taxon>Puccinia</taxon>
    </lineage>
</organism>
<evidence type="ECO:0000313" key="3">
    <source>
        <dbReference type="EMBL" id="OAV89094.1"/>
    </source>
</evidence>
<dbReference type="PANTHER" id="PTHR33096:SF1">
    <property type="entry name" value="CXC1-LIKE CYSTEINE CLUSTER ASSOCIATED WITH KDZ TRANSPOSASES DOMAIN-CONTAINING PROTEIN"/>
    <property type="match status" value="1"/>
</dbReference>
<evidence type="ECO:0000259" key="2">
    <source>
        <dbReference type="Pfam" id="PF18802"/>
    </source>
</evidence>